<comment type="catalytic activity">
    <reaction evidence="1">
        <text>[E2 ubiquitin-conjugating enzyme]-S-ubiquitinyl-L-cysteine + [acceptor protein]-L-lysine = [E2 ubiquitin-conjugating enzyme]-L-cysteine + [acceptor protein]-N(6)-ubiquitinyl-L-lysine.</text>
        <dbReference type="EC" id="2.3.2.31"/>
    </reaction>
</comment>
<name>A0AAV1SK35_9ROSI</name>
<evidence type="ECO:0000256" key="1">
    <source>
        <dbReference type="ARBA" id="ARBA00001798"/>
    </source>
</evidence>
<dbReference type="CDD" id="cd22582">
    <property type="entry name" value="BRcat_RBR_unk"/>
    <property type="match status" value="1"/>
</dbReference>
<dbReference type="PANTHER" id="PTHR11685">
    <property type="entry name" value="RBR FAMILY RING FINGER AND IBR DOMAIN-CONTAINING"/>
    <property type="match status" value="1"/>
</dbReference>
<evidence type="ECO:0000259" key="15">
    <source>
        <dbReference type="PROSITE" id="PS50089"/>
    </source>
</evidence>
<evidence type="ECO:0000259" key="16">
    <source>
        <dbReference type="PROSITE" id="PS51873"/>
    </source>
</evidence>
<sequence>MGNKMGVSLSSYRREYKKKTEILGLKGVSELADNKYVADDVFLTPRAYNSDTEDEENKYDDGEFHKVGECSDSGTDSPDFVCEICIERRDLYDSFSLKGCAHFYCIECIIRYVASILDDNRAVISCPASDCPGVLEPEYCRVILPKEVFDRWGIALCESVIDVSKKLYCPYMDCSALLVNDTGGEIERSYCPFCKRAFCVRCMVPWHSDISCRKFQKLKKKGEDVMLKELAKRKKWRRCPKCKYYVEKSMGCFRMKCRYVLSSVSPSLLKMVSKILDVDILSVTIAVLLQVLLPMFALGVSVELLQNMPIANPQSKLHSMVEFI</sequence>
<feature type="domain" description="RING-type" evidence="16">
    <location>
        <begin position="78"/>
        <end position="292"/>
    </location>
</feature>
<proteinExistence type="inferred from homology"/>
<evidence type="ECO:0000313" key="17">
    <source>
        <dbReference type="EMBL" id="CAK7352290.1"/>
    </source>
</evidence>
<comment type="pathway">
    <text evidence="4">Protein modification; protein ubiquitination.</text>
</comment>
<dbReference type="InterPro" id="IPR013083">
    <property type="entry name" value="Znf_RING/FYVE/PHD"/>
</dbReference>
<keyword evidence="18" id="KW-1185">Reference proteome</keyword>
<reference evidence="17 18" key="1">
    <citation type="submission" date="2024-01" db="EMBL/GenBank/DDBJ databases">
        <authorList>
            <person name="Waweru B."/>
        </authorList>
    </citation>
    <scope>NUCLEOTIDE SEQUENCE [LARGE SCALE GENOMIC DNA]</scope>
</reference>
<comment type="cofactor">
    <cofactor evidence="2">
        <name>Zn(2+)</name>
        <dbReference type="ChEBI" id="CHEBI:29105"/>
    </cofactor>
</comment>
<evidence type="ECO:0000256" key="3">
    <source>
        <dbReference type="ARBA" id="ARBA00003976"/>
    </source>
</evidence>
<dbReference type="InterPro" id="IPR002867">
    <property type="entry name" value="IBR_dom"/>
</dbReference>
<accession>A0AAV1SK35</accession>
<keyword evidence="12" id="KW-0862">Zinc</keyword>
<dbReference type="FunFam" id="3.30.40.10:FF:000230">
    <property type="entry name" value="RBR-type E3 ubiquitin transferase"/>
    <property type="match status" value="1"/>
</dbReference>
<evidence type="ECO:0000256" key="13">
    <source>
        <dbReference type="PROSITE-ProRule" id="PRU00175"/>
    </source>
</evidence>
<dbReference type="Pfam" id="PF01485">
    <property type="entry name" value="IBR"/>
    <property type="match status" value="1"/>
</dbReference>
<dbReference type="SUPFAM" id="SSF57850">
    <property type="entry name" value="RING/U-box"/>
    <property type="match status" value="3"/>
</dbReference>
<dbReference type="SMART" id="SM00647">
    <property type="entry name" value="IBR"/>
    <property type="match status" value="1"/>
</dbReference>
<dbReference type="PROSITE" id="PS50089">
    <property type="entry name" value="ZF_RING_2"/>
    <property type="match status" value="1"/>
</dbReference>
<evidence type="ECO:0000256" key="7">
    <source>
        <dbReference type="ARBA" id="ARBA00022679"/>
    </source>
</evidence>
<gene>
    <name evidence="17" type="ORF">DCAF_LOCUS24148</name>
</gene>
<comment type="similarity">
    <text evidence="5">Belongs to the RBR family. Ariadne subfamily.</text>
</comment>
<dbReference type="EMBL" id="CAWUPB010001194">
    <property type="protein sequence ID" value="CAK7352290.1"/>
    <property type="molecule type" value="Genomic_DNA"/>
</dbReference>
<dbReference type="GO" id="GO:0016567">
    <property type="term" value="P:protein ubiquitination"/>
    <property type="evidence" value="ECO:0007669"/>
    <property type="project" value="InterPro"/>
</dbReference>
<protein>
    <recommendedName>
        <fullName evidence="6">RBR-type E3 ubiquitin transferase</fullName>
        <ecNumber evidence="6">2.3.2.31</ecNumber>
    </recommendedName>
</protein>
<evidence type="ECO:0000256" key="4">
    <source>
        <dbReference type="ARBA" id="ARBA00004906"/>
    </source>
</evidence>
<evidence type="ECO:0000256" key="12">
    <source>
        <dbReference type="ARBA" id="ARBA00022833"/>
    </source>
</evidence>
<evidence type="ECO:0000256" key="14">
    <source>
        <dbReference type="SAM" id="Phobius"/>
    </source>
</evidence>
<keyword evidence="10 13" id="KW-0863">Zinc-finger</keyword>
<evidence type="ECO:0000256" key="9">
    <source>
        <dbReference type="ARBA" id="ARBA00022737"/>
    </source>
</evidence>
<dbReference type="PROSITE" id="PS51873">
    <property type="entry name" value="TRIAD"/>
    <property type="match status" value="1"/>
</dbReference>
<dbReference type="AlphaFoldDB" id="A0AAV1SK35"/>
<evidence type="ECO:0000256" key="5">
    <source>
        <dbReference type="ARBA" id="ARBA00005884"/>
    </source>
</evidence>
<dbReference type="EC" id="2.3.2.31" evidence="6"/>
<keyword evidence="14" id="KW-1133">Transmembrane helix</keyword>
<evidence type="ECO:0000256" key="6">
    <source>
        <dbReference type="ARBA" id="ARBA00012251"/>
    </source>
</evidence>
<comment type="function">
    <text evidence="3">Might act as an E3 ubiquitin-protein ligase, or as part of E3 complex, which accepts ubiquitin from specific E2 ubiquitin-conjugating enzymes and then transfers it to substrates.</text>
</comment>
<keyword evidence="8" id="KW-0479">Metal-binding</keyword>
<evidence type="ECO:0000313" key="18">
    <source>
        <dbReference type="Proteomes" id="UP001314170"/>
    </source>
</evidence>
<dbReference type="GO" id="GO:0061630">
    <property type="term" value="F:ubiquitin protein ligase activity"/>
    <property type="evidence" value="ECO:0007669"/>
    <property type="project" value="UniProtKB-EC"/>
</dbReference>
<dbReference type="InterPro" id="IPR017907">
    <property type="entry name" value="Znf_RING_CS"/>
</dbReference>
<dbReference type="InterPro" id="IPR001841">
    <property type="entry name" value="Znf_RING"/>
</dbReference>
<comment type="caution">
    <text evidence="17">The sequence shown here is derived from an EMBL/GenBank/DDBJ whole genome shotgun (WGS) entry which is preliminary data.</text>
</comment>
<dbReference type="InterPro" id="IPR044066">
    <property type="entry name" value="TRIAD_supradom"/>
</dbReference>
<dbReference type="InterPro" id="IPR031127">
    <property type="entry name" value="E3_UB_ligase_RBR"/>
</dbReference>
<keyword evidence="14" id="KW-0812">Transmembrane</keyword>
<keyword evidence="7" id="KW-0808">Transferase</keyword>
<keyword evidence="9" id="KW-0677">Repeat</keyword>
<feature type="domain" description="RING-type" evidence="15">
    <location>
        <begin position="82"/>
        <end position="127"/>
    </location>
</feature>
<evidence type="ECO:0000256" key="8">
    <source>
        <dbReference type="ARBA" id="ARBA00022723"/>
    </source>
</evidence>
<feature type="transmembrane region" description="Helical" evidence="14">
    <location>
        <begin position="280"/>
        <end position="300"/>
    </location>
</feature>
<dbReference type="GO" id="GO:0008270">
    <property type="term" value="F:zinc ion binding"/>
    <property type="evidence" value="ECO:0007669"/>
    <property type="project" value="UniProtKB-KW"/>
</dbReference>
<evidence type="ECO:0000256" key="11">
    <source>
        <dbReference type="ARBA" id="ARBA00022786"/>
    </source>
</evidence>
<evidence type="ECO:0000256" key="2">
    <source>
        <dbReference type="ARBA" id="ARBA00001947"/>
    </source>
</evidence>
<evidence type="ECO:0000256" key="10">
    <source>
        <dbReference type="ARBA" id="ARBA00022771"/>
    </source>
</evidence>
<dbReference type="PROSITE" id="PS00518">
    <property type="entry name" value="ZF_RING_1"/>
    <property type="match status" value="1"/>
</dbReference>
<dbReference type="Gene3D" id="3.30.40.10">
    <property type="entry name" value="Zinc/RING finger domain, C3HC4 (zinc finger)"/>
    <property type="match status" value="1"/>
</dbReference>
<dbReference type="Proteomes" id="UP001314170">
    <property type="component" value="Unassembled WGS sequence"/>
</dbReference>
<organism evidence="17 18">
    <name type="scientific">Dovyalis caffra</name>
    <dbReference type="NCBI Taxonomy" id="77055"/>
    <lineage>
        <taxon>Eukaryota</taxon>
        <taxon>Viridiplantae</taxon>
        <taxon>Streptophyta</taxon>
        <taxon>Embryophyta</taxon>
        <taxon>Tracheophyta</taxon>
        <taxon>Spermatophyta</taxon>
        <taxon>Magnoliopsida</taxon>
        <taxon>eudicotyledons</taxon>
        <taxon>Gunneridae</taxon>
        <taxon>Pentapetalae</taxon>
        <taxon>rosids</taxon>
        <taxon>fabids</taxon>
        <taxon>Malpighiales</taxon>
        <taxon>Salicaceae</taxon>
        <taxon>Flacourtieae</taxon>
        <taxon>Dovyalis</taxon>
    </lineage>
</organism>
<keyword evidence="11" id="KW-0833">Ubl conjugation pathway</keyword>
<dbReference type="Gene3D" id="1.20.120.1750">
    <property type="match status" value="1"/>
</dbReference>
<keyword evidence="14" id="KW-0472">Membrane</keyword>